<evidence type="ECO:0000313" key="8">
    <source>
        <dbReference type="EMBL" id="KAK5700887.1"/>
    </source>
</evidence>
<evidence type="ECO:0000256" key="3">
    <source>
        <dbReference type="ARBA" id="ARBA00022989"/>
    </source>
</evidence>
<dbReference type="PROSITE" id="PS50850">
    <property type="entry name" value="MFS"/>
    <property type="match status" value="1"/>
</dbReference>
<keyword evidence="2 6" id="KW-0812">Transmembrane</keyword>
<keyword evidence="4 6" id="KW-0472">Membrane</keyword>
<dbReference type="GO" id="GO:0015244">
    <property type="term" value="F:fluconazole transmembrane transporter activity"/>
    <property type="evidence" value="ECO:0007669"/>
    <property type="project" value="TreeGrafter"/>
</dbReference>
<dbReference type="InterPro" id="IPR020846">
    <property type="entry name" value="MFS_dom"/>
</dbReference>
<accession>A0AAN7WC57</accession>
<feature type="compositionally biased region" description="Polar residues" evidence="5">
    <location>
        <begin position="60"/>
        <end position="71"/>
    </location>
</feature>
<evidence type="ECO:0000256" key="5">
    <source>
        <dbReference type="SAM" id="MobiDB-lite"/>
    </source>
</evidence>
<evidence type="ECO:0000256" key="2">
    <source>
        <dbReference type="ARBA" id="ARBA00022692"/>
    </source>
</evidence>
<feature type="domain" description="Major facilitator superfamily (MFS) profile" evidence="7">
    <location>
        <begin position="134"/>
        <end position="449"/>
    </location>
</feature>
<comment type="subcellular location">
    <subcellularLocation>
        <location evidence="1">Membrane</location>
        <topology evidence="1">Multi-pass membrane protein</topology>
    </subcellularLocation>
</comment>
<dbReference type="GO" id="GO:1990961">
    <property type="term" value="P:xenobiotic detoxification by transmembrane export across the plasma membrane"/>
    <property type="evidence" value="ECO:0007669"/>
    <property type="project" value="TreeGrafter"/>
</dbReference>
<dbReference type="SUPFAM" id="SSF103473">
    <property type="entry name" value="MFS general substrate transporter"/>
    <property type="match status" value="1"/>
</dbReference>
<evidence type="ECO:0000256" key="1">
    <source>
        <dbReference type="ARBA" id="ARBA00004141"/>
    </source>
</evidence>
<gene>
    <name evidence="8" type="primary">MDR1_1</name>
    <name evidence="8" type="ORF">LTR97_005404</name>
</gene>
<protein>
    <submittedName>
        <fullName evidence="8">GTPase-activating protein</fullName>
    </submittedName>
</protein>
<evidence type="ECO:0000256" key="6">
    <source>
        <dbReference type="SAM" id="Phobius"/>
    </source>
</evidence>
<dbReference type="Proteomes" id="UP001310594">
    <property type="component" value="Unassembled WGS sequence"/>
</dbReference>
<feature type="transmembrane region" description="Helical" evidence="6">
    <location>
        <begin position="228"/>
        <end position="249"/>
    </location>
</feature>
<dbReference type="Gene3D" id="1.20.1720.10">
    <property type="entry name" value="Multidrug resistance protein D"/>
    <property type="match status" value="1"/>
</dbReference>
<dbReference type="AlphaFoldDB" id="A0AAN7WC57"/>
<feature type="transmembrane region" description="Helical" evidence="6">
    <location>
        <begin position="168"/>
        <end position="188"/>
    </location>
</feature>
<feature type="transmembrane region" description="Helical" evidence="6">
    <location>
        <begin position="200"/>
        <end position="216"/>
    </location>
</feature>
<dbReference type="PANTHER" id="PTHR23502">
    <property type="entry name" value="MAJOR FACILITATOR SUPERFAMILY"/>
    <property type="match status" value="1"/>
</dbReference>
<dbReference type="InterPro" id="IPR011701">
    <property type="entry name" value="MFS"/>
</dbReference>
<evidence type="ECO:0000256" key="4">
    <source>
        <dbReference type="ARBA" id="ARBA00023136"/>
    </source>
</evidence>
<reference evidence="8" key="1">
    <citation type="submission" date="2023-08" db="EMBL/GenBank/DDBJ databases">
        <title>Black Yeasts Isolated from many extreme environments.</title>
        <authorList>
            <person name="Coleine C."/>
            <person name="Stajich J.E."/>
            <person name="Selbmann L."/>
        </authorList>
    </citation>
    <scope>NUCLEOTIDE SEQUENCE</scope>
    <source>
        <strain evidence="8">CCFEE 5810</strain>
    </source>
</reference>
<evidence type="ECO:0000313" key="9">
    <source>
        <dbReference type="Proteomes" id="UP001310594"/>
    </source>
</evidence>
<organism evidence="8 9">
    <name type="scientific">Elasticomyces elasticus</name>
    <dbReference type="NCBI Taxonomy" id="574655"/>
    <lineage>
        <taxon>Eukaryota</taxon>
        <taxon>Fungi</taxon>
        <taxon>Dikarya</taxon>
        <taxon>Ascomycota</taxon>
        <taxon>Pezizomycotina</taxon>
        <taxon>Dothideomycetes</taxon>
        <taxon>Dothideomycetidae</taxon>
        <taxon>Mycosphaerellales</taxon>
        <taxon>Teratosphaeriaceae</taxon>
        <taxon>Elasticomyces</taxon>
    </lineage>
</organism>
<proteinExistence type="predicted"/>
<feature type="transmembrane region" description="Helical" evidence="6">
    <location>
        <begin position="415"/>
        <end position="435"/>
    </location>
</feature>
<dbReference type="PANTHER" id="PTHR23502:SF23">
    <property type="entry name" value="FLUCONAZOLE RESISTANCE PROTEIN 1"/>
    <property type="match status" value="1"/>
</dbReference>
<feature type="transmembrane region" description="Helical" evidence="6">
    <location>
        <begin position="376"/>
        <end position="395"/>
    </location>
</feature>
<keyword evidence="3 6" id="KW-1133">Transmembrane helix</keyword>
<sequence>MDLIRDTTFGRLVRLITRDKVFRYQEELDPEAFVRRFARKPSIALSPPPSLIPGDGPISSIDSASTASPKVSSEGKKPSVATDHPADRCSSGPDPEKETHDGIELAGDHHLVDWYSTNDPANPMNWSTVKKTFVTAQICLLTTVIYTASSIYTPSIPSVSEHLHVSEVAATLGLTLFVLGYAMGPIIFSSMSEVPFIGRAPVYLGTLAVFVAFQGPTAKASNFGMLMAFRYLSGVFGSPVLATGGASVADMYAASKRAYALSIWGVAFLLGPALGPTIGGYVTEYGTIDETFTAAWQWPMFTLMWLSAFCLIFLFFCLPETNSSNILYRRAQRLRTLTGNPNLMSQAEIMAQQMTGSEVLNMILVHPFTLNFTEPMVFLLNLYSALTYGLLYLWFDSFPIVFNEGYGFTTGQAGLVFLGIPIGVFVVVPPLFWWIRKYQEPEFDDSGDL</sequence>
<dbReference type="GO" id="GO:0005886">
    <property type="term" value="C:plasma membrane"/>
    <property type="evidence" value="ECO:0007669"/>
    <property type="project" value="TreeGrafter"/>
</dbReference>
<comment type="caution">
    <text evidence="8">The sequence shown here is derived from an EMBL/GenBank/DDBJ whole genome shotgun (WGS) entry which is preliminary data.</text>
</comment>
<feature type="transmembrane region" description="Helical" evidence="6">
    <location>
        <begin position="133"/>
        <end position="156"/>
    </location>
</feature>
<dbReference type="EMBL" id="JAVRQU010000007">
    <property type="protein sequence ID" value="KAK5700887.1"/>
    <property type="molecule type" value="Genomic_DNA"/>
</dbReference>
<feature type="region of interest" description="Disordered" evidence="5">
    <location>
        <begin position="45"/>
        <end position="101"/>
    </location>
</feature>
<feature type="transmembrane region" description="Helical" evidence="6">
    <location>
        <begin position="261"/>
        <end position="283"/>
    </location>
</feature>
<feature type="transmembrane region" description="Helical" evidence="6">
    <location>
        <begin position="295"/>
        <end position="318"/>
    </location>
</feature>
<name>A0AAN7WC57_9PEZI</name>
<dbReference type="InterPro" id="IPR036259">
    <property type="entry name" value="MFS_trans_sf"/>
</dbReference>
<evidence type="ECO:0000259" key="7">
    <source>
        <dbReference type="PROSITE" id="PS50850"/>
    </source>
</evidence>
<dbReference type="Pfam" id="PF07690">
    <property type="entry name" value="MFS_1"/>
    <property type="match status" value="1"/>
</dbReference>